<feature type="region of interest" description="Disordered" evidence="3">
    <location>
        <begin position="123"/>
        <end position="144"/>
    </location>
</feature>
<dbReference type="Proteomes" id="UP001189429">
    <property type="component" value="Unassembled WGS sequence"/>
</dbReference>
<keyword evidence="6" id="KW-1185">Reference proteome</keyword>
<dbReference type="InterPro" id="IPR013752">
    <property type="entry name" value="KPA_reductase"/>
</dbReference>
<dbReference type="SUPFAM" id="SSF48179">
    <property type="entry name" value="6-phosphogluconate dehydrogenase C-terminal domain-like"/>
    <property type="match status" value="1"/>
</dbReference>
<evidence type="ECO:0000313" key="6">
    <source>
        <dbReference type="Proteomes" id="UP001189429"/>
    </source>
</evidence>
<protein>
    <recommendedName>
        <fullName evidence="4">Ketopantoate reductase C-terminal domain-containing protein</fullName>
    </recommendedName>
</protein>
<dbReference type="PANTHER" id="PTHR43765">
    <property type="entry name" value="2-DEHYDROPANTOATE 2-REDUCTASE-RELATED"/>
    <property type="match status" value="1"/>
</dbReference>
<reference evidence="5" key="1">
    <citation type="submission" date="2023-10" db="EMBL/GenBank/DDBJ databases">
        <authorList>
            <person name="Chen Y."/>
            <person name="Shah S."/>
            <person name="Dougan E. K."/>
            <person name="Thang M."/>
            <person name="Chan C."/>
        </authorList>
    </citation>
    <scope>NUCLEOTIDE SEQUENCE [LARGE SCALE GENOMIC DNA]</scope>
</reference>
<dbReference type="EMBL" id="CAUYUJ010018439">
    <property type="protein sequence ID" value="CAK0883619.1"/>
    <property type="molecule type" value="Genomic_DNA"/>
</dbReference>
<dbReference type="InterPro" id="IPR008927">
    <property type="entry name" value="6-PGluconate_DH-like_C_sf"/>
</dbReference>
<name>A0ABN9WBG5_9DINO</name>
<sequence>MARSEFCQLHVEGGGTLLAVASSSAPPSARDPPEVAAVMASAGVVEPASLAQTTAELVAFSVEVARRTAENYSSMLQDVLRGRRTEVESMNGYVAARAAELGVPVPATRQLLGLVRLLERHGVPATGGASPPAADQRCGTAGAG</sequence>
<feature type="non-terminal residue" evidence="5">
    <location>
        <position position="144"/>
    </location>
</feature>
<evidence type="ECO:0000256" key="3">
    <source>
        <dbReference type="SAM" id="MobiDB-lite"/>
    </source>
</evidence>
<organism evidence="5 6">
    <name type="scientific">Prorocentrum cordatum</name>
    <dbReference type="NCBI Taxonomy" id="2364126"/>
    <lineage>
        <taxon>Eukaryota</taxon>
        <taxon>Sar</taxon>
        <taxon>Alveolata</taxon>
        <taxon>Dinophyceae</taxon>
        <taxon>Prorocentrales</taxon>
        <taxon>Prorocentraceae</taxon>
        <taxon>Prorocentrum</taxon>
    </lineage>
</organism>
<evidence type="ECO:0000259" key="4">
    <source>
        <dbReference type="Pfam" id="PF08546"/>
    </source>
</evidence>
<evidence type="ECO:0000313" key="5">
    <source>
        <dbReference type="EMBL" id="CAK0883619.1"/>
    </source>
</evidence>
<dbReference type="Gene3D" id="1.10.1040.10">
    <property type="entry name" value="N-(1-d-carboxylethyl)-l-norvaline Dehydrogenase, domain 2"/>
    <property type="match status" value="1"/>
</dbReference>
<dbReference type="PANTHER" id="PTHR43765:SF2">
    <property type="entry name" value="2-DEHYDROPANTOATE 2-REDUCTASE"/>
    <property type="match status" value="1"/>
</dbReference>
<gene>
    <name evidence="5" type="ORF">PCOR1329_LOCUS65791</name>
</gene>
<feature type="domain" description="Ketopantoate reductase C-terminal" evidence="4">
    <location>
        <begin position="34"/>
        <end position="119"/>
    </location>
</feature>
<dbReference type="InterPro" id="IPR013328">
    <property type="entry name" value="6PGD_dom2"/>
</dbReference>
<accession>A0ABN9WBG5</accession>
<proteinExistence type="predicted"/>
<keyword evidence="1" id="KW-0521">NADP</keyword>
<comment type="caution">
    <text evidence="5">The sequence shown here is derived from an EMBL/GenBank/DDBJ whole genome shotgun (WGS) entry which is preliminary data.</text>
</comment>
<keyword evidence="2" id="KW-0560">Oxidoreductase</keyword>
<evidence type="ECO:0000256" key="2">
    <source>
        <dbReference type="ARBA" id="ARBA00023002"/>
    </source>
</evidence>
<dbReference type="Pfam" id="PF08546">
    <property type="entry name" value="ApbA_C"/>
    <property type="match status" value="1"/>
</dbReference>
<dbReference type="InterPro" id="IPR050838">
    <property type="entry name" value="Ketopantoate_reductase"/>
</dbReference>
<evidence type="ECO:0000256" key="1">
    <source>
        <dbReference type="ARBA" id="ARBA00022857"/>
    </source>
</evidence>